<feature type="signal peptide" evidence="1">
    <location>
        <begin position="1"/>
        <end position="27"/>
    </location>
</feature>
<evidence type="ECO:0000259" key="2">
    <source>
        <dbReference type="SMART" id="SM00458"/>
    </source>
</evidence>
<keyword evidence="1" id="KW-0732">Signal</keyword>
<dbReference type="OrthoDB" id="4273937at2"/>
<dbReference type="CDD" id="cd00161">
    <property type="entry name" value="beta-trefoil_Ricin-like"/>
    <property type="match status" value="1"/>
</dbReference>
<evidence type="ECO:0000256" key="1">
    <source>
        <dbReference type="SAM" id="SignalP"/>
    </source>
</evidence>
<dbReference type="RefSeq" id="WP_068922898.1">
    <property type="nucleotide sequence ID" value="NZ_BMQP01000002.1"/>
</dbReference>
<dbReference type="SUPFAM" id="SSF50370">
    <property type="entry name" value="Ricin B-like lectins"/>
    <property type="match status" value="1"/>
</dbReference>
<dbReference type="Pfam" id="PF14200">
    <property type="entry name" value="RicinB_lectin_2"/>
    <property type="match status" value="1"/>
</dbReference>
<dbReference type="EMBL" id="BOOI01000017">
    <property type="protein sequence ID" value="GIH83831.1"/>
    <property type="molecule type" value="Genomic_DNA"/>
</dbReference>
<dbReference type="PROSITE" id="PS50231">
    <property type="entry name" value="RICIN_B_LECTIN"/>
    <property type="match status" value="2"/>
</dbReference>
<protein>
    <recommendedName>
        <fullName evidence="2">Ricin B lectin domain-containing protein</fullName>
    </recommendedName>
</protein>
<feature type="domain" description="Ricin B lectin" evidence="2">
    <location>
        <begin position="32"/>
        <end position="175"/>
    </location>
</feature>
<feature type="chain" id="PRO_5035300239" description="Ricin B lectin domain-containing protein" evidence="1">
    <location>
        <begin position="28"/>
        <end position="177"/>
    </location>
</feature>
<accession>A0A8J3RVH4</accession>
<gene>
    <name evidence="3" type="ORF">Pro02_22390</name>
</gene>
<name>A0A8J3RVH4_PLARO</name>
<dbReference type="Gene3D" id="2.80.10.50">
    <property type="match status" value="2"/>
</dbReference>
<reference evidence="3" key="1">
    <citation type="submission" date="2021-01" db="EMBL/GenBank/DDBJ databases">
        <title>Whole genome shotgun sequence of Planobispora rosea NBRC 15558.</title>
        <authorList>
            <person name="Komaki H."/>
            <person name="Tamura T."/>
        </authorList>
    </citation>
    <scope>NUCLEOTIDE SEQUENCE</scope>
    <source>
        <strain evidence="3">NBRC 15558</strain>
    </source>
</reference>
<proteinExistence type="predicted"/>
<dbReference type="InterPro" id="IPR035992">
    <property type="entry name" value="Ricin_B-like_lectins"/>
</dbReference>
<dbReference type="InterPro" id="IPR000772">
    <property type="entry name" value="Ricin_B_lectin"/>
</dbReference>
<dbReference type="AlphaFoldDB" id="A0A8J3RVH4"/>
<dbReference type="SMART" id="SM00458">
    <property type="entry name" value="RICIN"/>
    <property type="match status" value="1"/>
</dbReference>
<sequence>MKKSLTQAAILAVSTFTVLAVAGPAHADPVNGQSYRIKNVDSGKCMDIRDATWNLGGQVQQFTCHAEWNQHFVFRKAEVINGRQTWRLTPRYTDGQRCVDVRDGTSNGGELLQTWTCHSGWQQRFHIVGAGGGRYTIRPSYNGWCLTVSYPRYDDLAPIRQYPCGGSNDQLFYIQRA</sequence>
<keyword evidence="4" id="KW-1185">Reference proteome</keyword>
<dbReference type="Proteomes" id="UP000655044">
    <property type="component" value="Unassembled WGS sequence"/>
</dbReference>
<evidence type="ECO:0000313" key="3">
    <source>
        <dbReference type="EMBL" id="GIH83831.1"/>
    </source>
</evidence>
<comment type="caution">
    <text evidence="3">The sequence shown here is derived from an EMBL/GenBank/DDBJ whole genome shotgun (WGS) entry which is preliminary data.</text>
</comment>
<evidence type="ECO:0000313" key="4">
    <source>
        <dbReference type="Proteomes" id="UP000655044"/>
    </source>
</evidence>
<organism evidence="3 4">
    <name type="scientific">Planobispora rosea</name>
    <dbReference type="NCBI Taxonomy" id="35762"/>
    <lineage>
        <taxon>Bacteria</taxon>
        <taxon>Bacillati</taxon>
        <taxon>Actinomycetota</taxon>
        <taxon>Actinomycetes</taxon>
        <taxon>Streptosporangiales</taxon>
        <taxon>Streptosporangiaceae</taxon>
        <taxon>Planobispora</taxon>
    </lineage>
</organism>